<organism evidence="1 2">
    <name type="scientific">Cryomyces antarcticus</name>
    <dbReference type="NCBI Taxonomy" id="329879"/>
    <lineage>
        <taxon>Eukaryota</taxon>
        <taxon>Fungi</taxon>
        <taxon>Dikarya</taxon>
        <taxon>Ascomycota</taxon>
        <taxon>Pezizomycotina</taxon>
        <taxon>Dothideomycetes</taxon>
        <taxon>Dothideomycetes incertae sedis</taxon>
        <taxon>Cryomyces</taxon>
    </lineage>
</organism>
<evidence type="ECO:0000313" key="2">
    <source>
        <dbReference type="Proteomes" id="UP001357485"/>
    </source>
</evidence>
<reference evidence="1 2" key="1">
    <citation type="submission" date="2023-08" db="EMBL/GenBank/DDBJ databases">
        <title>Black Yeasts Isolated from many extreme environments.</title>
        <authorList>
            <person name="Coleine C."/>
            <person name="Stajich J.E."/>
            <person name="Selbmann L."/>
        </authorList>
    </citation>
    <scope>NUCLEOTIDE SEQUENCE [LARGE SCALE GENOMIC DNA]</scope>
    <source>
        <strain evidence="1 2">CCFEE 536</strain>
    </source>
</reference>
<proteinExistence type="predicted"/>
<gene>
    <name evidence="1" type="ORF">LTR16_007330</name>
</gene>
<comment type="caution">
    <text evidence="1">The sequence shown here is derived from an EMBL/GenBank/DDBJ whole genome shotgun (WGS) entry which is preliminary data.</text>
</comment>
<evidence type="ECO:0000313" key="1">
    <source>
        <dbReference type="EMBL" id="KAK5245359.1"/>
    </source>
</evidence>
<keyword evidence="2" id="KW-1185">Reference proteome</keyword>
<dbReference type="EMBL" id="JAVRRA010009751">
    <property type="protein sequence ID" value="KAK5245359.1"/>
    <property type="molecule type" value="Genomic_DNA"/>
</dbReference>
<sequence length="78" mass="9847">LRRRRGAEGARRLWRPKRELRLPLGRRARVRVRRRGRGRRKLRLWRVREVLWVKVTRTWLEGMAWWRSRTRSLMAMME</sequence>
<accession>A0ABR0LV75</accession>
<name>A0ABR0LV75_9PEZI</name>
<protein>
    <submittedName>
        <fullName evidence="1">Uncharacterized protein</fullName>
    </submittedName>
</protein>
<feature type="non-terminal residue" evidence="1">
    <location>
        <position position="1"/>
    </location>
</feature>
<feature type="non-terminal residue" evidence="1">
    <location>
        <position position="78"/>
    </location>
</feature>
<dbReference type="Proteomes" id="UP001357485">
    <property type="component" value="Unassembled WGS sequence"/>
</dbReference>